<organism evidence="4 5">
    <name type="scientific">Actinidia rufa</name>
    <dbReference type="NCBI Taxonomy" id="165716"/>
    <lineage>
        <taxon>Eukaryota</taxon>
        <taxon>Viridiplantae</taxon>
        <taxon>Streptophyta</taxon>
        <taxon>Embryophyta</taxon>
        <taxon>Tracheophyta</taxon>
        <taxon>Spermatophyta</taxon>
        <taxon>Magnoliopsida</taxon>
        <taxon>eudicotyledons</taxon>
        <taxon>Gunneridae</taxon>
        <taxon>Pentapetalae</taxon>
        <taxon>asterids</taxon>
        <taxon>Ericales</taxon>
        <taxon>Actinidiaceae</taxon>
        <taxon>Actinidia</taxon>
    </lineage>
</organism>
<keyword evidence="2" id="KW-0677">Repeat</keyword>
<feature type="repeat" description="PPR" evidence="3">
    <location>
        <begin position="302"/>
        <end position="336"/>
    </location>
</feature>
<comment type="similarity">
    <text evidence="1">Belongs to the PPR family. P subfamily.</text>
</comment>
<dbReference type="Pfam" id="PF13041">
    <property type="entry name" value="PPR_2"/>
    <property type="match status" value="3"/>
</dbReference>
<feature type="repeat" description="PPR" evidence="3">
    <location>
        <begin position="162"/>
        <end position="196"/>
    </location>
</feature>
<feature type="repeat" description="PPR" evidence="3">
    <location>
        <begin position="337"/>
        <end position="371"/>
    </location>
</feature>
<name>A0A7J0F1F6_9ERIC</name>
<evidence type="ECO:0000256" key="3">
    <source>
        <dbReference type="PROSITE-ProRule" id="PRU00708"/>
    </source>
</evidence>
<dbReference type="InterPro" id="IPR011990">
    <property type="entry name" value="TPR-like_helical_dom_sf"/>
</dbReference>
<feature type="repeat" description="PPR" evidence="3">
    <location>
        <begin position="197"/>
        <end position="231"/>
    </location>
</feature>
<dbReference type="OrthoDB" id="185373at2759"/>
<dbReference type="Pfam" id="PF13812">
    <property type="entry name" value="PPR_3"/>
    <property type="match status" value="1"/>
</dbReference>
<dbReference type="EMBL" id="BJWL01000008">
    <property type="protein sequence ID" value="GFY92049.1"/>
    <property type="molecule type" value="Genomic_DNA"/>
</dbReference>
<proteinExistence type="inferred from homology"/>
<feature type="repeat" description="PPR" evidence="3">
    <location>
        <begin position="442"/>
        <end position="476"/>
    </location>
</feature>
<reference evidence="4 5" key="1">
    <citation type="submission" date="2019-07" db="EMBL/GenBank/DDBJ databases">
        <title>De Novo Assembly of kiwifruit Actinidia rufa.</title>
        <authorList>
            <person name="Sugita-Konishi S."/>
            <person name="Sato K."/>
            <person name="Mori E."/>
            <person name="Abe Y."/>
            <person name="Kisaki G."/>
            <person name="Hamano K."/>
            <person name="Suezawa K."/>
            <person name="Otani M."/>
            <person name="Fukuda T."/>
            <person name="Manabe T."/>
            <person name="Gomi K."/>
            <person name="Tabuchi M."/>
            <person name="Akimitsu K."/>
            <person name="Kataoka I."/>
        </authorList>
    </citation>
    <scope>NUCLEOTIDE SEQUENCE [LARGE SCALE GENOMIC DNA]</scope>
    <source>
        <strain evidence="5">cv. Fuchu</strain>
    </source>
</reference>
<accession>A0A7J0F1F6</accession>
<dbReference type="SUPFAM" id="SSF48452">
    <property type="entry name" value="TPR-like"/>
    <property type="match status" value="1"/>
</dbReference>
<comment type="caution">
    <text evidence="4">The sequence shown here is derived from an EMBL/GenBank/DDBJ whole genome shotgun (WGS) entry which is preliminary data.</text>
</comment>
<dbReference type="PANTHER" id="PTHR47933">
    <property type="entry name" value="PENTATRICOPEPTIDE REPEAT-CONTAINING PROTEIN 1, MITOCHONDRIAL"/>
    <property type="match status" value="1"/>
</dbReference>
<dbReference type="PROSITE" id="PS51375">
    <property type="entry name" value="PPR"/>
    <property type="match status" value="11"/>
</dbReference>
<evidence type="ECO:0000313" key="4">
    <source>
        <dbReference type="EMBL" id="GFY92049.1"/>
    </source>
</evidence>
<dbReference type="GO" id="GO:0003729">
    <property type="term" value="F:mRNA binding"/>
    <property type="evidence" value="ECO:0007669"/>
    <property type="project" value="TreeGrafter"/>
</dbReference>
<feature type="repeat" description="PPR" evidence="3">
    <location>
        <begin position="477"/>
        <end position="511"/>
    </location>
</feature>
<dbReference type="NCBIfam" id="TIGR00756">
    <property type="entry name" value="PPR"/>
    <property type="match status" value="8"/>
</dbReference>
<sequence>MKLFHNRQIAFAFFKFSFGDDSEGTVRLCCVAAQLLAAEGLRHSAQDLLSWVVARIGFCRSGEVVEFMWREHHKYESDFSVLDSLMRAFLTAEMVSRAVEMVDRMREVGKRPSSSAVTILFKLLLRIGDYGSVWKLFRDMEGNVVEARKLFSGIQEMGLFPNTIMYNTLMDGYVKARDIGQANMLYEEMRNNGVAPDGITFNILVAGHYKYGREVDGDRLLRDLSMSGLLPDCSLADISVAGLCLAGRLDEAMEILEDMLEKGIPISVIAFNSVIAAYSNAGLEDRAFEVYKVMLTFGLSPSSSTCSSLVMALSVKGWLREARELMNVMIEKGFPVNKVAFTVLLDGYFRSGDIVAAQSLWEKMERRGMSPDTVAFSSLIDGLSKAGLIEEAYRAFLEMSKRGFVPNNYAYNSLIGGFCSCGRLSEALKLEKEMRQRGLLPDIFTINMIINGFCKQGRMKSAIDIFTDMHRIRLKPDIVTYNTLISGYCKAFDMVNANNFVNKMYASGWDPDITTYNILTYNTMMNGVCNDILDRAMILTAKLLKMAFVPNIVTTNLLLSHLWHIVTLKKMQNIQEEHQEITPDCFSLLILNGTVVPREREIRAAEERLLEKDVPRVADEFEKLVRSSPNSSFVSMKVHGFYALLTGVENTPSIAERGRSMFEGMLRDYLKRTDLWSLYLDQFLFKKYLEYEKSVGDKERIESVKTKAMEYVENTFCLINNPDEGPVSVINWNLGFALGQSKITQGPQRAQELCDWTEERRFH</sequence>
<dbReference type="Proteomes" id="UP000585474">
    <property type="component" value="Unassembled WGS sequence"/>
</dbReference>
<evidence type="ECO:0000313" key="5">
    <source>
        <dbReference type="Proteomes" id="UP000585474"/>
    </source>
</evidence>
<protein>
    <submittedName>
        <fullName evidence="4">Similar to RIBOSOMAL RNA PROCESSING 5</fullName>
    </submittedName>
</protein>
<evidence type="ECO:0000256" key="1">
    <source>
        <dbReference type="ARBA" id="ARBA00007626"/>
    </source>
</evidence>
<dbReference type="InterPro" id="IPR051240">
    <property type="entry name" value="Mito_RNA-Proc/Resp"/>
</dbReference>
<feature type="repeat" description="PPR" evidence="3">
    <location>
        <begin position="267"/>
        <end position="301"/>
    </location>
</feature>
<feature type="repeat" description="PPR" evidence="3">
    <location>
        <begin position="372"/>
        <end position="406"/>
    </location>
</feature>
<gene>
    <name evidence="4" type="ORF">Acr_08g0004450</name>
</gene>
<dbReference type="AlphaFoldDB" id="A0A7J0F1F6"/>
<dbReference type="InterPro" id="IPR002885">
    <property type="entry name" value="PPR_rpt"/>
</dbReference>
<feature type="repeat" description="PPR" evidence="3">
    <location>
        <begin position="78"/>
        <end position="112"/>
    </location>
</feature>
<dbReference type="Gene3D" id="1.25.40.10">
    <property type="entry name" value="Tetratricopeptide repeat domain"/>
    <property type="match status" value="6"/>
</dbReference>
<evidence type="ECO:0000256" key="2">
    <source>
        <dbReference type="ARBA" id="ARBA00022737"/>
    </source>
</evidence>
<dbReference type="PANTHER" id="PTHR47933:SF32">
    <property type="entry name" value="OS06G0152500 PROTEIN"/>
    <property type="match status" value="1"/>
</dbReference>
<feature type="repeat" description="PPR" evidence="3">
    <location>
        <begin position="407"/>
        <end position="441"/>
    </location>
</feature>
<keyword evidence="5" id="KW-1185">Reference proteome</keyword>
<feature type="repeat" description="PPR" evidence="3">
    <location>
        <begin position="232"/>
        <end position="266"/>
    </location>
</feature>
<dbReference type="Pfam" id="PF01535">
    <property type="entry name" value="PPR"/>
    <property type="match status" value="1"/>
</dbReference>